<dbReference type="InterPro" id="IPR050428">
    <property type="entry name" value="TCS_sensor_his_kinase"/>
</dbReference>
<evidence type="ECO:0000256" key="7">
    <source>
        <dbReference type="ARBA" id="ARBA00022741"/>
    </source>
</evidence>
<dbReference type="InterPro" id="IPR036097">
    <property type="entry name" value="HisK_dim/P_sf"/>
</dbReference>
<keyword evidence="9 15" id="KW-0067">ATP-binding</keyword>
<evidence type="ECO:0000313" key="16">
    <source>
        <dbReference type="Proteomes" id="UP001596150"/>
    </source>
</evidence>
<dbReference type="InterPro" id="IPR003594">
    <property type="entry name" value="HATPase_dom"/>
</dbReference>
<evidence type="ECO:0000256" key="12">
    <source>
        <dbReference type="SAM" id="Phobius"/>
    </source>
</evidence>
<dbReference type="Gene3D" id="1.10.287.130">
    <property type="match status" value="1"/>
</dbReference>
<evidence type="ECO:0000256" key="4">
    <source>
        <dbReference type="ARBA" id="ARBA00022553"/>
    </source>
</evidence>
<evidence type="ECO:0000256" key="9">
    <source>
        <dbReference type="ARBA" id="ARBA00022840"/>
    </source>
</evidence>
<dbReference type="PANTHER" id="PTHR45436">
    <property type="entry name" value="SENSOR HISTIDINE KINASE YKOH"/>
    <property type="match status" value="1"/>
</dbReference>
<evidence type="ECO:0000256" key="5">
    <source>
        <dbReference type="ARBA" id="ARBA00022679"/>
    </source>
</evidence>
<dbReference type="EC" id="2.7.13.3" evidence="3"/>
<evidence type="ECO:0000256" key="10">
    <source>
        <dbReference type="ARBA" id="ARBA00022989"/>
    </source>
</evidence>
<evidence type="ECO:0000313" key="15">
    <source>
        <dbReference type="EMBL" id="MFC5514564.1"/>
    </source>
</evidence>
<keyword evidence="16" id="KW-1185">Reference proteome</keyword>
<dbReference type="PROSITE" id="PS50885">
    <property type="entry name" value="HAMP"/>
    <property type="match status" value="1"/>
</dbReference>
<evidence type="ECO:0000259" key="14">
    <source>
        <dbReference type="PROSITE" id="PS50885"/>
    </source>
</evidence>
<keyword evidence="5" id="KW-0808">Transferase</keyword>
<reference evidence="16" key="1">
    <citation type="journal article" date="2019" name="Int. J. Syst. Evol. Microbiol.">
        <title>The Global Catalogue of Microorganisms (GCM) 10K type strain sequencing project: providing services to taxonomists for standard genome sequencing and annotation.</title>
        <authorList>
            <consortium name="The Broad Institute Genomics Platform"/>
            <consortium name="The Broad Institute Genome Sequencing Center for Infectious Disease"/>
            <person name="Wu L."/>
            <person name="Ma J."/>
        </authorList>
    </citation>
    <scope>NUCLEOTIDE SEQUENCE [LARGE SCALE GENOMIC DNA]</scope>
    <source>
        <strain evidence="16">KACC 12633</strain>
    </source>
</reference>
<feature type="domain" description="Histidine kinase" evidence="13">
    <location>
        <begin position="234"/>
        <end position="443"/>
    </location>
</feature>
<dbReference type="Proteomes" id="UP001596150">
    <property type="component" value="Unassembled WGS sequence"/>
</dbReference>
<dbReference type="SUPFAM" id="SSF55874">
    <property type="entry name" value="ATPase domain of HSP90 chaperone/DNA topoisomerase II/histidine kinase"/>
    <property type="match status" value="1"/>
</dbReference>
<dbReference type="Gene3D" id="3.30.565.10">
    <property type="entry name" value="Histidine kinase-like ATPase, C-terminal domain"/>
    <property type="match status" value="1"/>
</dbReference>
<accession>A0ABW0PR87</accession>
<organism evidence="15 16">
    <name type="scientific">Kaistia terrae</name>
    <dbReference type="NCBI Taxonomy" id="537017"/>
    <lineage>
        <taxon>Bacteria</taxon>
        <taxon>Pseudomonadati</taxon>
        <taxon>Pseudomonadota</taxon>
        <taxon>Alphaproteobacteria</taxon>
        <taxon>Hyphomicrobiales</taxon>
        <taxon>Kaistiaceae</taxon>
        <taxon>Kaistia</taxon>
    </lineage>
</organism>
<dbReference type="InterPro" id="IPR003660">
    <property type="entry name" value="HAMP_dom"/>
</dbReference>
<dbReference type="GO" id="GO:0005524">
    <property type="term" value="F:ATP binding"/>
    <property type="evidence" value="ECO:0007669"/>
    <property type="project" value="UniProtKB-KW"/>
</dbReference>
<sequence>MISLRRRLFLILLVATGVIWLSAVIWIYQVSRAEVEHVLDTRLQEAARMVDSLVAGHMPSSAPEPVVIPGGETTGYERQLSCQIWSLEGRLIARSAGAPEEQLAGPAPGFSERVVDGERWRIFTVDDAEKGVRVMIGDRLGLRDQLIADLIKGLLWPTLLVAPLLGLLIWVSLGRGLRPLGDITAALKARDAEDMRPIDASHAPEEIRPLANALNALFAKVEAARQQEREVTAFAAHELKTPLAGLKTQTQIALATSDAEIRDGALRQILSSVDRTTRLVRQLLVLAKLDAGSPTLPASPVSLGDIIDEIGTIGGTTPGCRVVVDPMLYDRRVPTDREILTIALRNLHENAVQHSPAGGTVTWRFTPDGFGVVVEDEGPGIDADELPHVRQRFYRGRSRSPVGSGLGLAIVEVASARIGWSLYLENRPEGPGLRAELRAPALNEAPSQV</sequence>
<evidence type="ECO:0000256" key="1">
    <source>
        <dbReference type="ARBA" id="ARBA00000085"/>
    </source>
</evidence>
<feature type="transmembrane region" description="Helical" evidence="12">
    <location>
        <begin position="7"/>
        <end position="28"/>
    </location>
</feature>
<keyword evidence="6 12" id="KW-0812">Transmembrane</keyword>
<dbReference type="PROSITE" id="PS50109">
    <property type="entry name" value="HIS_KIN"/>
    <property type="match status" value="1"/>
</dbReference>
<name>A0ABW0PR87_9HYPH</name>
<evidence type="ECO:0000256" key="6">
    <source>
        <dbReference type="ARBA" id="ARBA00022692"/>
    </source>
</evidence>
<dbReference type="CDD" id="cd00075">
    <property type="entry name" value="HATPase"/>
    <property type="match status" value="1"/>
</dbReference>
<proteinExistence type="predicted"/>
<keyword evidence="11" id="KW-0902">Two-component regulatory system</keyword>
<dbReference type="InterPro" id="IPR036890">
    <property type="entry name" value="HATPase_C_sf"/>
</dbReference>
<protein>
    <recommendedName>
        <fullName evidence="3">histidine kinase</fullName>
        <ecNumber evidence="3">2.7.13.3</ecNumber>
    </recommendedName>
</protein>
<keyword evidence="7" id="KW-0547">Nucleotide-binding</keyword>
<dbReference type="PANTHER" id="PTHR45436:SF14">
    <property type="entry name" value="SENSOR PROTEIN QSEC"/>
    <property type="match status" value="1"/>
</dbReference>
<dbReference type="InterPro" id="IPR005467">
    <property type="entry name" value="His_kinase_dom"/>
</dbReference>
<keyword evidence="10 12" id="KW-1133">Transmembrane helix</keyword>
<dbReference type="Pfam" id="PF08521">
    <property type="entry name" value="2CSK_N"/>
    <property type="match status" value="1"/>
</dbReference>
<dbReference type="SMART" id="SM00387">
    <property type="entry name" value="HATPase_c"/>
    <property type="match status" value="1"/>
</dbReference>
<feature type="domain" description="HAMP" evidence="14">
    <location>
        <begin position="174"/>
        <end position="226"/>
    </location>
</feature>
<dbReference type="InterPro" id="IPR003661">
    <property type="entry name" value="HisK_dim/P_dom"/>
</dbReference>
<dbReference type="EMBL" id="JBHSML010000002">
    <property type="protein sequence ID" value="MFC5514564.1"/>
    <property type="molecule type" value="Genomic_DNA"/>
</dbReference>
<gene>
    <name evidence="15" type="ORF">ACFPP9_02185</name>
</gene>
<dbReference type="SUPFAM" id="SSF47384">
    <property type="entry name" value="Homodimeric domain of signal transducing histidine kinase"/>
    <property type="match status" value="1"/>
</dbReference>
<evidence type="ECO:0000256" key="8">
    <source>
        <dbReference type="ARBA" id="ARBA00022777"/>
    </source>
</evidence>
<comment type="subcellular location">
    <subcellularLocation>
        <location evidence="2">Membrane</location>
        <topology evidence="2">Multi-pass membrane protein</topology>
    </subcellularLocation>
</comment>
<keyword evidence="12" id="KW-0472">Membrane</keyword>
<comment type="catalytic activity">
    <reaction evidence="1">
        <text>ATP + protein L-histidine = ADP + protein N-phospho-L-histidine.</text>
        <dbReference type="EC" id="2.7.13.3"/>
    </reaction>
</comment>
<keyword evidence="8" id="KW-0418">Kinase</keyword>
<dbReference type="InterPro" id="IPR013727">
    <property type="entry name" value="2CSK_N"/>
</dbReference>
<evidence type="ECO:0000256" key="2">
    <source>
        <dbReference type="ARBA" id="ARBA00004141"/>
    </source>
</evidence>
<evidence type="ECO:0000256" key="11">
    <source>
        <dbReference type="ARBA" id="ARBA00023012"/>
    </source>
</evidence>
<comment type="caution">
    <text evidence="15">The sequence shown here is derived from an EMBL/GenBank/DDBJ whole genome shotgun (WGS) entry which is preliminary data.</text>
</comment>
<dbReference type="Pfam" id="PF02518">
    <property type="entry name" value="HATPase_c"/>
    <property type="match status" value="1"/>
</dbReference>
<dbReference type="RefSeq" id="WP_266342595.1">
    <property type="nucleotide sequence ID" value="NZ_JAPKNH010000002.1"/>
</dbReference>
<dbReference type="CDD" id="cd00082">
    <property type="entry name" value="HisKA"/>
    <property type="match status" value="1"/>
</dbReference>
<keyword evidence="4" id="KW-0597">Phosphoprotein</keyword>
<evidence type="ECO:0000259" key="13">
    <source>
        <dbReference type="PROSITE" id="PS50109"/>
    </source>
</evidence>
<dbReference type="SMART" id="SM00388">
    <property type="entry name" value="HisKA"/>
    <property type="match status" value="1"/>
</dbReference>
<evidence type="ECO:0000256" key="3">
    <source>
        <dbReference type="ARBA" id="ARBA00012438"/>
    </source>
</evidence>
<dbReference type="Pfam" id="PF00512">
    <property type="entry name" value="HisKA"/>
    <property type="match status" value="1"/>
</dbReference>